<reference evidence="2 3" key="1">
    <citation type="submission" date="2024-09" db="EMBL/GenBank/DDBJ databases">
        <title>Chromosome-scale assembly of Riccia fluitans.</title>
        <authorList>
            <person name="Paukszto L."/>
            <person name="Sawicki J."/>
            <person name="Karawczyk K."/>
            <person name="Piernik-Szablinska J."/>
            <person name="Szczecinska M."/>
            <person name="Mazdziarz M."/>
        </authorList>
    </citation>
    <scope>NUCLEOTIDE SEQUENCE [LARGE SCALE GENOMIC DNA]</scope>
    <source>
        <strain evidence="2">Rf_01</strain>
        <tissue evidence="2">Aerial parts of the thallus</tissue>
    </source>
</reference>
<feature type="region of interest" description="Disordered" evidence="1">
    <location>
        <begin position="1"/>
        <end position="137"/>
    </location>
</feature>
<feature type="compositionally biased region" description="Basic and acidic residues" evidence="1">
    <location>
        <begin position="105"/>
        <end position="126"/>
    </location>
</feature>
<keyword evidence="3" id="KW-1185">Reference proteome</keyword>
<accession>A0ABD1Z973</accession>
<dbReference type="AlphaFoldDB" id="A0ABD1Z973"/>
<name>A0ABD1Z973_9MARC</name>
<protein>
    <submittedName>
        <fullName evidence="2">Uncharacterized protein</fullName>
    </submittedName>
</protein>
<organism evidence="2 3">
    <name type="scientific">Riccia fluitans</name>
    <dbReference type="NCBI Taxonomy" id="41844"/>
    <lineage>
        <taxon>Eukaryota</taxon>
        <taxon>Viridiplantae</taxon>
        <taxon>Streptophyta</taxon>
        <taxon>Embryophyta</taxon>
        <taxon>Marchantiophyta</taxon>
        <taxon>Marchantiopsida</taxon>
        <taxon>Marchantiidae</taxon>
        <taxon>Marchantiales</taxon>
        <taxon>Ricciaceae</taxon>
        <taxon>Riccia</taxon>
    </lineage>
</organism>
<proteinExistence type="predicted"/>
<evidence type="ECO:0000313" key="2">
    <source>
        <dbReference type="EMBL" id="KAL2644352.1"/>
    </source>
</evidence>
<evidence type="ECO:0000313" key="3">
    <source>
        <dbReference type="Proteomes" id="UP001605036"/>
    </source>
</evidence>
<feature type="compositionally biased region" description="Basic and acidic residues" evidence="1">
    <location>
        <begin position="78"/>
        <end position="97"/>
    </location>
</feature>
<comment type="caution">
    <text evidence="2">The sequence shown here is derived from an EMBL/GenBank/DDBJ whole genome shotgun (WGS) entry which is preliminary data.</text>
</comment>
<dbReference type="EMBL" id="JBHFFA010000002">
    <property type="protein sequence ID" value="KAL2644352.1"/>
    <property type="molecule type" value="Genomic_DNA"/>
</dbReference>
<feature type="compositionally biased region" description="Basic and acidic residues" evidence="1">
    <location>
        <begin position="25"/>
        <end position="66"/>
    </location>
</feature>
<sequence length="137" mass="15539">MTPATNKPMKVPPNQYEVLEQAEDSVGKLDPQGEEKATEGEMKSEEGDKDKGSENAEDIESMHTTESEPQANIDGDIEGGRRQKLSEMKKLQKEKNKEKRRRKQELRVEGKNDEGENTGEKSKEEEFLGFWVNTLGK</sequence>
<dbReference type="Proteomes" id="UP001605036">
    <property type="component" value="Unassembled WGS sequence"/>
</dbReference>
<gene>
    <name evidence="2" type="ORF">R1flu_011939</name>
</gene>
<evidence type="ECO:0000256" key="1">
    <source>
        <dbReference type="SAM" id="MobiDB-lite"/>
    </source>
</evidence>